<accession>A0ABU6IF44</accession>
<evidence type="ECO:0000256" key="2">
    <source>
        <dbReference type="SAM" id="Phobius"/>
    </source>
</evidence>
<evidence type="ECO:0000313" key="4">
    <source>
        <dbReference type="Proteomes" id="UP001349994"/>
    </source>
</evidence>
<dbReference type="RefSeq" id="WP_338208604.1">
    <property type="nucleotide sequence ID" value="NZ_JAYMFF010000002.1"/>
</dbReference>
<keyword evidence="2" id="KW-1133">Transmembrane helix</keyword>
<reference evidence="3 4" key="1">
    <citation type="submission" date="2024-01" db="EMBL/GenBank/DDBJ databases">
        <title>novel species in genus Adlercreutzia.</title>
        <authorList>
            <person name="Liu X."/>
        </authorList>
    </citation>
    <scope>NUCLEOTIDE SEQUENCE [LARGE SCALE GENOMIC DNA]</scope>
    <source>
        <strain evidence="3 4">R7</strain>
    </source>
</reference>
<evidence type="ECO:0000256" key="1">
    <source>
        <dbReference type="SAM" id="Coils"/>
    </source>
</evidence>
<name>A0ABU6IF44_9ACTN</name>
<keyword evidence="4" id="KW-1185">Reference proteome</keyword>
<feature type="transmembrane region" description="Helical" evidence="2">
    <location>
        <begin position="131"/>
        <end position="151"/>
    </location>
</feature>
<keyword evidence="2" id="KW-0812">Transmembrane</keyword>
<keyword evidence="2" id="KW-0472">Membrane</keyword>
<dbReference type="EMBL" id="JAYMFF010000002">
    <property type="protein sequence ID" value="MEC4175054.1"/>
    <property type="molecule type" value="Genomic_DNA"/>
</dbReference>
<feature type="transmembrane region" description="Helical" evidence="2">
    <location>
        <begin position="91"/>
        <end position="111"/>
    </location>
</feature>
<sequence>MGFSPLLKYEVPDNKDLSALKSSSASVFRYGKEHGGVLGVGDVLAKAARDDEEYNKEFDALVEKWQPQLDASHKVVAGYAKKSRFFKLKTIPLFILGWFAFFFLMMVFSILGRNAHHSSVLFPLGEFADFVLLPQPTTFITVGLIVAYIVLKKRKDKRASKLSSEYYSLSRQAQDEVMRLTGLYDHQNSVYYREIDNLYLGTLDPVQREIVMMRRDQQRQHDQLMMEQQINAQRQREHEARVEREQAEIKRDQRRLLELEEKRMRGY</sequence>
<feature type="coiled-coil region" evidence="1">
    <location>
        <begin position="230"/>
        <end position="262"/>
    </location>
</feature>
<keyword evidence="1" id="KW-0175">Coiled coil</keyword>
<proteinExistence type="predicted"/>
<organism evidence="3 4">
    <name type="scientific">Adlercreutzia wanghongyangiae</name>
    <dbReference type="NCBI Taxonomy" id="3111451"/>
    <lineage>
        <taxon>Bacteria</taxon>
        <taxon>Bacillati</taxon>
        <taxon>Actinomycetota</taxon>
        <taxon>Coriobacteriia</taxon>
        <taxon>Eggerthellales</taxon>
        <taxon>Eggerthellaceae</taxon>
        <taxon>Adlercreutzia</taxon>
    </lineage>
</organism>
<dbReference type="Proteomes" id="UP001349994">
    <property type="component" value="Unassembled WGS sequence"/>
</dbReference>
<evidence type="ECO:0000313" key="3">
    <source>
        <dbReference type="EMBL" id="MEC4175054.1"/>
    </source>
</evidence>
<comment type="caution">
    <text evidence="3">The sequence shown here is derived from an EMBL/GenBank/DDBJ whole genome shotgun (WGS) entry which is preliminary data.</text>
</comment>
<gene>
    <name evidence="3" type="ORF">VIN30_01135</name>
</gene>
<protein>
    <submittedName>
        <fullName evidence="3">Uncharacterized protein</fullName>
    </submittedName>
</protein>